<dbReference type="SUPFAM" id="SSF102405">
    <property type="entry name" value="MCP/YpsA-like"/>
    <property type="match status" value="1"/>
</dbReference>
<dbReference type="Gene3D" id="3.40.50.450">
    <property type="match status" value="1"/>
</dbReference>
<reference evidence="1 2" key="1">
    <citation type="submission" date="2016-10" db="EMBL/GenBank/DDBJ databases">
        <authorList>
            <person name="de Groot N.N."/>
        </authorList>
    </citation>
    <scope>NUCLEOTIDE SEQUENCE [LARGE SCALE GENOMIC DNA]</scope>
    <source>
        <strain evidence="1 2">CGMCC 1.5337</strain>
    </source>
</reference>
<gene>
    <name evidence="1" type="ORF">SAMN04487945_2321</name>
</gene>
<dbReference type="EMBL" id="FOJA01000001">
    <property type="protein sequence ID" value="SEW22522.1"/>
    <property type="molecule type" value="Genomic_DNA"/>
</dbReference>
<evidence type="ECO:0000313" key="2">
    <source>
        <dbReference type="Proteomes" id="UP000198518"/>
    </source>
</evidence>
<dbReference type="InterPro" id="IPR041164">
    <property type="entry name" value="LDcluster4"/>
</dbReference>
<dbReference type="OrthoDB" id="9570at2157"/>
<dbReference type="PANTHER" id="PTHR43393">
    <property type="entry name" value="CYTOKININ RIBOSIDE 5'-MONOPHOSPHATE PHOSPHORIBOHYDROLASE"/>
    <property type="match status" value="1"/>
</dbReference>
<protein>
    <recommendedName>
        <fullName evidence="3">TIGR00725 family protein</fullName>
    </recommendedName>
</protein>
<evidence type="ECO:0008006" key="3">
    <source>
        <dbReference type="Google" id="ProtNLM"/>
    </source>
</evidence>
<dbReference type="PANTHER" id="PTHR43393:SF3">
    <property type="entry name" value="LYSINE DECARBOXYLASE-LIKE PROTEIN"/>
    <property type="match status" value="1"/>
</dbReference>
<proteinExistence type="predicted"/>
<dbReference type="GO" id="GO:0005829">
    <property type="term" value="C:cytosol"/>
    <property type="evidence" value="ECO:0007669"/>
    <property type="project" value="TreeGrafter"/>
</dbReference>
<evidence type="ECO:0000313" key="1">
    <source>
        <dbReference type="EMBL" id="SEW22522.1"/>
    </source>
</evidence>
<dbReference type="Proteomes" id="UP000198518">
    <property type="component" value="Unassembled WGS sequence"/>
</dbReference>
<organism evidence="1 2">
    <name type="scientific">Halobacterium jilantaiense</name>
    <dbReference type="NCBI Taxonomy" id="355548"/>
    <lineage>
        <taxon>Archaea</taxon>
        <taxon>Methanobacteriati</taxon>
        <taxon>Methanobacteriota</taxon>
        <taxon>Stenosarchaea group</taxon>
        <taxon>Halobacteria</taxon>
        <taxon>Halobacteriales</taxon>
        <taxon>Halobacteriaceae</taxon>
        <taxon>Halobacterium</taxon>
    </lineage>
</organism>
<dbReference type="RefSeq" id="WP_089669540.1">
    <property type="nucleotide sequence ID" value="NZ_FOJA01000001.1"/>
</dbReference>
<dbReference type="STRING" id="355548.SAMN04487945_2321"/>
<name>A0A1I0Q6H2_9EURY</name>
<keyword evidence="2" id="KW-1185">Reference proteome</keyword>
<dbReference type="InterPro" id="IPR052341">
    <property type="entry name" value="LOG_family_nucleotidases"/>
</dbReference>
<accession>A0A1I0Q6H2</accession>
<dbReference type="InterPro" id="IPR005268">
    <property type="entry name" value="CHP00725"/>
</dbReference>
<sequence length="147" mass="15045">MRVSVVGGSRIDEATADTARELGRVLADRDHTVVTGGLGGVMEAVSAGAREHDGHTIGILPGYDRADANEHVEEAIATGIGHARNGLVVLNGDAVVAVDGASGTLSELGYAGIHDRPTAGLGTFDAPHVHAVETPTDAVDYVESRTL</sequence>
<dbReference type="AlphaFoldDB" id="A0A1I0Q6H2"/>
<dbReference type="Pfam" id="PF18306">
    <property type="entry name" value="LDcluster4"/>
    <property type="match status" value="1"/>
</dbReference>
<dbReference type="NCBIfam" id="TIGR00725">
    <property type="entry name" value="TIGR00725 family protein"/>
    <property type="match status" value="1"/>
</dbReference>